<dbReference type="Proteomes" id="UP000297053">
    <property type="component" value="Plasmid unnamed1"/>
</dbReference>
<evidence type="ECO:0000259" key="2">
    <source>
        <dbReference type="Pfam" id="PF20938"/>
    </source>
</evidence>
<dbReference type="Pfam" id="PF10022">
    <property type="entry name" value="DUF2264"/>
    <property type="match status" value="1"/>
</dbReference>
<geneLocation type="plasmid" evidence="3">
    <name>unnamed1</name>
</geneLocation>
<dbReference type="KEGG" id="halz:E5139_15960"/>
<feature type="domain" description="DUF2264" evidence="1">
    <location>
        <begin position="12"/>
        <end position="353"/>
    </location>
</feature>
<sequence>MGNPVTENPLETRSDVQRAVRQLVAPLEAHHSPGGALVRVGAAGASFPNHEAGIEGYARSLWGLATLAAGGGEFDGWERYRAGLVNGTDPDHPEYWGTIADGRQKVVEGSCLGMALGLVPERLWEPLDEAERERVQTWLTAANGEWIPDNNWRFFRVLANVGLSSVGASFDRQQVATDLDRLETFALENGWYADGPDAPVDYYCAWTMHVEGLLYAWLAEDDAERAARFRRRAVEFASEYRHLFEPSGRAVPYGRSLTYRFAQAAFWGALALVGRDADLPWGEIRGLWLRNLRWWFDQPIFAADGTLTVGYRYPSQKMTERYNSPSSPYWAFRAFLPLIADADHPFWTAEERPLPELDRQRPIEAADLLVRRGPDHVVAFTGDTATPRYRNKYDKFAYSSHFGFGVDDGIAGLDACGIDSTLVVSTDGEHFRGRTADLDGSVDDGVAASTWDPFDDVTVRTKVLPVGPWHVRIHQLEAARAIETAEGGFALPTTEERYADDVRETTEGQMAAVSFEDFSGLRAVGGGNRCEPAVTTPVPNTNVQHPRTAVPVLSRSFEPGSYRFASAVLGVPGTASPTAWTEPPTVEWTWSGVTVGDGEGETVQTVSLEQK</sequence>
<dbReference type="PANTHER" id="PTHR35339:SF4">
    <property type="entry name" value="LINALOOL DEHYDRATASE_ISOMERASE DOMAIN-CONTAINING PROTEIN"/>
    <property type="match status" value="1"/>
</dbReference>
<reference evidence="3 4" key="2">
    <citation type="submission" date="2019-04" db="EMBL/GenBank/DDBJ databases">
        <authorList>
            <person name="Yang S."/>
            <person name="Wei W."/>
        </authorList>
    </citation>
    <scope>NUCLEOTIDE SEQUENCE [LARGE SCALE GENOMIC DNA]</scope>
    <source>
        <strain evidence="4">ZP60</strain>
        <plasmid evidence="3 4">unnamed1</plasmid>
    </source>
</reference>
<dbReference type="Pfam" id="PF20938">
    <property type="entry name" value="DUF2264_C"/>
    <property type="match status" value="1"/>
</dbReference>
<dbReference type="InterPro" id="IPR016624">
    <property type="entry name" value="UCP014753"/>
</dbReference>
<dbReference type="GeneID" id="8409488"/>
<dbReference type="PIRSF" id="PIRSF014753">
    <property type="entry name" value="UCP014753"/>
    <property type="match status" value="1"/>
</dbReference>
<accession>A0A4D6KHJ7</accession>
<evidence type="ECO:0000313" key="4">
    <source>
        <dbReference type="Proteomes" id="UP000297053"/>
    </source>
</evidence>
<evidence type="ECO:0000313" key="3">
    <source>
        <dbReference type="EMBL" id="QCD67157.1"/>
    </source>
</evidence>
<evidence type="ECO:0000259" key="1">
    <source>
        <dbReference type="Pfam" id="PF10022"/>
    </source>
</evidence>
<dbReference type="AlphaFoldDB" id="A0A4D6KHJ7"/>
<dbReference type="InterPro" id="IPR049349">
    <property type="entry name" value="DUF2264_N"/>
</dbReference>
<reference evidence="3 4" key="1">
    <citation type="submission" date="2019-04" db="EMBL/GenBank/DDBJ databases">
        <title>Complete genome sequence of Arthrobacter sp. ZXY-2 associated with effective atrazine degradation and salt adaptation.</title>
        <authorList>
            <person name="Zhao X."/>
        </authorList>
    </citation>
    <scope>NUCLEOTIDE SEQUENCE [LARGE SCALE GENOMIC DNA]</scope>
    <source>
        <strain evidence="4">ZP60</strain>
        <plasmid evidence="3 4">unnamed1</plasmid>
    </source>
</reference>
<gene>
    <name evidence="3" type="ORF">E5139_15960</name>
</gene>
<dbReference type="RefSeq" id="WP_015764193.1">
    <property type="nucleotide sequence ID" value="NZ_CP039376.1"/>
</dbReference>
<organism evidence="3 4">
    <name type="scientific">Halomicrobium mukohataei</name>
    <dbReference type="NCBI Taxonomy" id="57705"/>
    <lineage>
        <taxon>Archaea</taxon>
        <taxon>Methanobacteriati</taxon>
        <taxon>Methanobacteriota</taxon>
        <taxon>Stenosarchaea group</taxon>
        <taxon>Halobacteria</taxon>
        <taxon>Halobacteriales</taxon>
        <taxon>Haloarculaceae</taxon>
        <taxon>Halomicrobium</taxon>
    </lineage>
</organism>
<dbReference type="InterPro" id="IPR049237">
    <property type="entry name" value="DUF2264_C"/>
</dbReference>
<keyword evidence="3" id="KW-0614">Plasmid</keyword>
<dbReference type="PANTHER" id="PTHR35339">
    <property type="entry name" value="LINALOOL DEHYDRATASE_ISOMERASE DOMAIN-CONTAINING PROTEIN"/>
    <property type="match status" value="1"/>
</dbReference>
<proteinExistence type="predicted"/>
<feature type="domain" description="DUF2264" evidence="2">
    <location>
        <begin position="390"/>
        <end position="580"/>
    </location>
</feature>
<protein>
    <submittedName>
        <fullName evidence="3">DUF2264 domain-containing protein</fullName>
    </submittedName>
</protein>
<name>A0A4D6KHJ7_9EURY</name>
<dbReference type="EMBL" id="CP039376">
    <property type="protein sequence ID" value="QCD67157.1"/>
    <property type="molecule type" value="Genomic_DNA"/>
</dbReference>